<name>A0A6A4SR83_SCOMX</name>
<dbReference type="AlphaFoldDB" id="A0A6A4SR83"/>
<proteinExistence type="predicted"/>
<comment type="caution">
    <text evidence="1">The sequence shown here is derived from an EMBL/GenBank/DDBJ whole genome shotgun (WGS) entry which is preliminary data.</text>
</comment>
<gene>
    <name evidence="1" type="ORF">F2P81_011815</name>
</gene>
<accession>A0A6A4SR83</accession>
<dbReference type="SUPFAM" id="SSF56672">
    <property type="entry name" value="DNA/RNA polymerases"/>
    <property type="match status" value="1"/>
</dbReference>
<dbReference type="Proteomes" id="UP000438429">
    <property type="component" value="Unassembled WGS sequence"/>
</dbReference>
<organism evidence="1 2">
    <name type="scientific">Scophthalmus maximus</name>
    <name type="common">Turbot</name>
    <name type="synonym">Psetta maxima</name>
    <dbReference type="NCBI Taxonomy" id="52904"/>
    <lineage>
        <taxon>Eukaryota</taxon>
        <taxon>Metazoa</taxon>
        <taxon>Chordata</taxon>
        <taxon>Craniata</taxon>
        <taxon>Vertebrata</taxon>
        <taxon>Euteleostomi</taxon>
        <taxon>Actinopterygii</taxon>
        <taxon>Neopterygii</taxon>
        <taxon>Teleostei</taxon>
        <taxon>Neoteleostei</taxon>
        <taxon>Acanthomorphata</taxon>
        <taxon>Carangaria</taxon>
        <taxon>Pleuronectiformes</taxon>
        <taxon>Pleuronectoidei</taxon>
        <taxon>Scophthalmidae</taxon>
        <taxon>Scophthalmus</taxon>
    </lineage>
</organism>
<protein>
    <submittedName>
        <fullName evidence="1">Uncharacterized protein</fullName>
    </submittedName>
</protein>
<dbReference type="EMBL" id="VEVO01000010">
    <property type="protein sequence ID" value="KAF0036503.1"/>
    <property type="molecule type" value="Genomic_DNA"/>
</dbReference>
<evidence type="ECO:0000313" key="2">
    <source>
        <dbReference type="Proteomes" id="UP000438429"/>
    </source>
</evidence>
<reference evidence="1 2" key="1">
    <citation type="submission" date="2019-06" db="EMBL/GenBank/DDBJ databases">
        <title>Draft genomes of female and male turbot (Scophthalmus maximus).</title>
        <authorList>
            <person name="Xu H."/>
            <person name="Xu X.-W."/>
            <person name="Shao C."/>
            <person name="Chen S."/>
        </authorList>
    </citation>
    <scope>NUCLEOTIDE SEQUENCE [LARGE SCALE GENOMIC DNA]</scope>
    <source>
        <strain evidence="1">Ysfricsl-2016a</strain>
        <tissue evidence="1">Blood</tissue>
    </source>
</reference>
<sequence>METRWKVMVSDGGELVETRCRLDRIVAGGDRLQQRQAIAHSKRNNLATNLNNYLNEHVKLTFDKHLRFCEQFKRINLDRIGTKLKSIHWGTSPKVRFSSANKLHYVGPHPPPQTYGLERMSGDGKWEFETWYETVRHAFTPAYGRLTLYSYLQQLQDRVLYFDTDSLIYVSKEDNCVIRAENKSSSAMLHSEDL</sequence>
<evidence type="ECO:0000313" key="1">
    <source>
        <dbReference type="EMBL" id="KAF0036503.1"/>
    </source>
</evidence>
<dbReference type="Gene3D" id="3.90.1600.10">
    <property type="entry name" value="Palm domain of DNA polymerase"/>
    <property type="match status" value="1"/>
</dbReference>
<dbReference type="InterPro" id="IPR043502">
    <property type="entry name" value="DNA/RNA_pol_sf"/>
</dbReference>
<dbReference type="InterPro" id="IPR023211">
    <property type="entry name" value="DNA_pol_palm_dom_sf"/>
</dbReference>